<dbReference type="EMBL" id="WEHW01000015">
    <property type="protein sequence ID" value="KAB7651420.1"/>
    <property type="molecule type" value="Genomic_DNA"/>
</dbReference>
<dbReference type="AlphaFoldDB" id="A0AAI9SDE3"/>
<dbReference type="SUPFAM" id="SSF143120">
    <property type="entry name" value="YefM-like"/>
    <property type="match status" value="1"/>
</dbReference>
<comment type="similarity">
    <text evidence="1 2">Belongs to the phD/YefM antitoxin family.</text>
</comment>
<dbReference type="Pfam" id="PF02604">
    <property type="entry name" value="PhdYeFM_antitox"/>
    <property type="match status" value="1"/>
</dbReference>
<gene>
    <name evidence="3" type="ORF">GBM96_05895</name>
</gene>
<proteinExistence type="inferred from homology"/>
<reference evidence="3 4" key="1">
    <citation type="submission" date="2019-10" db="EMBL/GenBank/DDBJ databases">
        <title>Genome diversity of Sutterella seckii.</title>
        <authorList>
            <person name="Chaplin A.V."/>
            <person name="Sokolova S.R."/>
            <person name="Mosin K.A."/>
            <person name="Ivanova E.L."/>
            <person name="Kochetkova T.O."/>
            <person name="Goltsov A.Y."/>
            <person name="Trofimov D.Y."/>
            <person name="Efimov B.A."/>
        </authorList>
    </citation>
    <scope>NUCLEOTIDE SEQUENCE [LARGE SCALE GENOMIC DNA]</scope>
    <source>
        <strain evidence="3 4">ASD3426</strain>
    </source>
</reference>
<keyword evidence="4" id="KW-1185">Reference proteome</keyword>
<dbReference type="NCBIfam" id="TIGR01552">
    <property type="entry name" value="phd_fam"/>
    <property type="match status" value="1"/>
</dbReference>
<protein>
    <recommendedName>
        <fullName evidence="2">Antitoxin</fullName>
    </recommendedName>
</protein>
<evidence type="ECO:0000313" key="3">
    <source>
        <dbReference type="EMBL" id="KAB7651420.1"/>
    </source>
</evidence>
<organism evidence="3 4">
    <name type="scientific">Sutterella seckii</name>
    <dbReference type="NCBI Taxonomy" id="1944635"/>
    <lineage>
        <taxon>Bacteria</taxon>
        <taxon>Pseudomonadati</taxon>
        <taxon>Pseudomonadota</taxon>
        <taxon>Betaproteobacteria</taxon>
        <taxon>Burkholderiales</taxon>
        <taxon>Sutterellaceae</taxon>
        <taxon>Sutterella</taxon>
    </lineage>
</organism>
<dbReference type="InterPro" id="IPR006442">
    <property type="entry name" value="Antitoxin_Phd/YefM"/>
</dbReference>
<name>A0AAI9SDE3_9BURK</name>
<evidence type="ECO:0000256" key="1">
    <source>
        <dbReference type="ARBA" id="ARBA00009981"/>
    </source>
</evidence>
<comment type="function">
    <text evidence="2">Antitoxin component of a type II toxin-antitoxin (TA) system.</text>
</comment>
<comment type="caution">
    <text evidence="3">The sequence shown here is derived from an EMBL/GenBank/DDBJ whole genome shotgun (WGS) entry which is preliminary data.</text>
</comment>
<dbReference type="Proteomes" id="UP000469462">
    <property type="component" value="Unassembled WGS sequence"/>
</dbReference>
<dbReference type="RefSeq" id="WP_139687360.1">
    <property type="nucleotide sequence ID" value="NZ_WEHW01000015.1"/>
</dbReference>
<dbReference type="Gene3D" id="3.40.1620.10">
    <property type="entry name" value="YefM-like domain"/>
    <property type="match status" value="1"/>
</dbReference>
<evidence type="ECO:0000256" key="2">
    <source>
        <dbReference type="RuleBase" id="RU362080"/>
    </source>
</evidence>
<accession>A0AAI9SDE3</accession>
<sequence>MEPLSISDARKNLSSLVQALNSDNLEPVRINVRGKTVAVLLSSEEYERMRRQILDQEIDEIFTEFHDANAALTSK</sequence>
<evidence type="ECO:0000313" key="4">
    <source>
        <dbReference type="Proteomes" id="UP000469462"/>
    </source>
</evidence>
<dbReference type="InterPro" id="IPR036165">
    <property type="entry name" value="YefM-like_sf"/>
</dbReference>